<protein>
    <submittedName>
        <fullName evidence="2">Uncharacterized protein</fullName>
    </submittedName>
</protein>
<dbReference type="OrthoDB" id="2797354at2759"/>
<dbReference type="AlphaFoldDB" id="A0A401G8I9"/>
<gene>
    <name evidence="2" type="ORF">SCP_0113740</name>
</gene>
<evidence type="ECO:0000256" key="1">
    <source>
        <dbReference type="SAM" id="MobiDB-lite"/>
    </source>
</evidence>
<dbReference type="RefSeq" id="XP_027609398.1">
    <property type="nucleotide sequence ID" value="XM_027753597.1"/>
</dbReference>
<feature type="compositionally biased region" description="Low complexity" evidence="1">
    <location>
        <begin position="156"/>
        <end position="172"/>
    </location>
</feature>
<dbReference type="Proteomes" id="UP000287166">
    <property type="component" value="Unassembled WGS sequence"/>
</dbReference>
<evidence type="ECO:0000313" key="3">
    <source>
        <dbReference type="Proteomes" id="UP000287166"/>
    </source>
</evidence>
<evidence type="ECO:0000313" key="2">
    <source>
        <dbReference type="EMBL" id="GBE78485.1"/>
    </source>
</evidence>
<feature type="region of interest" description="Disordered" evidence="1">
    <location>
        <begin position="141"/>
        <end position="176"/>
    </location>
</feature>
<dbReference type="GeneID" id="38775402"/>
<name>A0A401G8I9_9APHY</name>
<organism evidence="2 3">
    <name type="scientific">Sparassis crispa</name>
    <dbReference type="NCBI Taxonomy" id="139825"/>
    <lineage>
        <taxon>Eukaryota</taxon>
        <taxon>Fungi</taxon>
        <taxon>Dikarya</taxon>
        <taxon>Basidiomycota</taxon>
        <taxon>Agaricomycotina</taxon>
        <taxon>Agaricomycetes</taxon>
        <taxon>Polyporales</taxon>
        <taxon>Sparassidaceae</taxon>
        <taxon>Sparassis</taxon>
    </lineage>
</organism>
<dbReference type="InParanoid" id="A0A401G8I9"/>
<sequence>MPAELFPPLFGRTRNGVDDEYGHLPWLRQIRRARNVVLSFHGQLRCWFWPVREDGARVPPDDLITHRITHNMLGPGCLCSRVENADFTKAVIFCVETGQLSGQWVAACANHKCKYFVRLESLYTKPGLPVTRYPRRTINNPAPPVVVCDRPPEIPTEPSTPTTRSTPRSVRGTRQHAAVTEQANRCAVMQDDDDDPVAVIPVHRPARHNPLDASRRRTRRLWQEEADPFRIPLAAIAGADVQHRWRPLRNTDSTTIRSAPAPATRTLSPSPFRQLMKLDDFENPGLTLPEFKRLFTRCQCGLIMTHSSYTIHECSSKGVVIDLTLDE</sequence>
<comment type="caution">
    <text evidence="2">The sequence shown here is derived from an EMBL/GenBank/DDBJ whole genome shotgun (WGS) entry which is preliminary data.</text>
</comment>
<accession>A0A401G8I9</accession>
<reference evidence="2 3" key="1">
    <citation type="journal article" date="2018" name="Sci. Rep.">
        <title>Genome sequence of the cauliflower mushroom Sparassis crispa (Hanabiratake) and its association with beneficial usage.</title>
        <authorList>
            <person name="Kiyama R."/>
            <person name="Furutani Y."/>
            <person name="Kawaguchi K."/>
            <person name="Nakanishi T."/>
        </authorList>
    </citation>
    <scope>NUCLEOTIDE SEQUENCE [LARGE SCALE GENOMIC DNA]</scope>
</reference>
<dbReference type="EMBL" id="BFAD01000001">
    <property type="protein sequence ID" value="GBE78485.1"/>
    <property type="molecule type" value="Genomic_DNA"/>
</dbReference>
<keyword evidence="3" id="KW-1185">Reference proteome</keyword>
<proteinExistence type="predicted"/>